<feature type="region of interest" description="Disordered" evidence="6">
    <location>
        <begin position="471"/>
        <end position="507"/>
    </location>
</feature>
<comment type="function">
    <text evidence="1">Required for peroxisome inheritance.</text>
</comment>
<dbReference type="GO" id="GO:0005780">
    <property type="term" value="C:extrinsic component of intraperoxisomal membrane"/>
    <property type="evidence" value="ECO:0007669"/>
    <property type="project" value="InterPro"/>
</dbReference>
<comment type="subcellular location">
    <subcellularLocation>
        <location evidence="2">Peroxisome membrane</location>
        <topology evidence="2">Peripheral membrane protein</topology>
    </subcellularLocation>
</comment>
<feature type="compositionally biased region" description="Basic and acidic residues" evidence="6">
    <location>
        <begin position="643"/>
        <end position="658"/>
    </location>
</feature>
<dbReference type="AlphaFoldDB" id="A0A420YCY3"/>
<feature type="region of interest" description="Disordered" evidence="6">
    <location>
        <begin position="597"/>
        <end position="680"/>
    </location>
</feature>
<dbReference type="STRING" id="177199.A0A420YCY3"/>
<dbReference type="EMBL" id="QVQW01000020">
    <property type="protein sequence ID" value="RKU45590.1"/>
    <property type="molecule type" value="Genomic_DNA"/>
</dbReference>
<feature type="compositionally biased region" description="Polar residues" evidence="6">
    <location>
        <begin position="199"/>
        <end position="209"/>
    </location>
</feature>
<dbReference type="InterPro" id="IPR024758">
    <property type="entry name" value="Inp1"/>
</dbReference>
<dbReference type="OrthoDB" id="4097008at2759"/>
<feature type="region of interest" description="Disordered" evidence="6">
    <location>
        <begin position="188"/>
        <end position="209"/>
    </location>
</feature>
<keyword evidence="5" id="KW-0472">Membrane</keyword>
<accession>A0A420YCY3</accession>
<reference evidence="7 8" key="1">
    <citation type="submission" date="2018-08" db="EMBL/GenBank/DDBJ databases">
        <title>Draft genome of the lignicolous fungus Coniochaeta pulveracea.</title>
        <authorList>
            <person name="Borstlap C.J."/>
            <person name="De Witt R.N."/>
            <person name="Botha A."/>
            <person name="Volschenk H."/>
        </authorList>
    </citation>
    <scope>NUCLEOTIDE SEQUENCE [LARGE SCALE GENOMIC DNA]</scope>
    <source>
        <strain evidence="7 8">CAB683</strain>
    </source>
</reference>
<evidence type="ECO:0000256" key="2">
    <source>
        <dbReference type="ARBA" id="ARBA00004421"/>
    </source>
</evidence>
<proteinExistence type="inferred from homology"/>
<dbReference type="Proteomes" id="UP000275385">
    <property type="component" value="Unassembled WGS sequence"/>
</dbReference>
<gene>
    <name evidence="7" type="ORF">DL546_007706</name>
</gene>
<evidence type="ECO:0000256" key="5">
    <source>
        <dbReference type="ARBA" id="ARBA00023136"/>
    </source>
</evidence>
<evidence type="ECO:0000256" key="6">
    <source>
        <dbReference type="SAM" id="MobiDB-lite"/>
    </source>
</evidence>
<evidence type="ECO:0000313" key="8">
    <source>
        <dbReference type="Proteomes" id="UP000275385"/>
    </source>
</evidence>
<name>A0A420YCY3_9PEZI</name>
<dbReference type="GO" id="GO:0045033">
    <property type="term" value="P:peroxisome inheritance"/>
    <property type="evidence" value="ECO:0007669"/>
    <property type="project" value="InterPro"/>
</dbReference>
<evidence type="ECO:0000256" key="4">
    <source>
        <dbReference type="ARBA" id="ARBA00021397"/>
    </source>
</evidence>
<protein>
    <recommendedName>
        <fullName evidence="4">Inheritance of peroxisomes protein 1</fullName>
    </recommendedName>
</protein>
<evidence type="ECO:0000256" key="3">
    <source>
        <dbReference type="ARBA" id="ARBA00010707"/>
    </source>
</evidence>
<comment type="similarity">
    <text evidence="3">Belongs to the INP1 family.</text>
</comment>
<sequence length="680" mass="74502">MADQRQQGSAFPVPRRVFTAPISSSPREQQRPTTSDGLVETLYHHPAVRIVSFNAGPRPVFGKASAVEVEPGSLSWSSQFERTIAVGPFRIYRAPGSVAFLNCGSALQPILPKSQCWCVDEQSSRFILQIRRPQYWRIELPVADNEDIRLALELKVVLDKVLQFEKTECPFRRSFTVELPERPQVPVKKRPWTPPVRQSLPTLPSSVTTGEVNLDRHHVEEEAPCETMQVETEVPADGRDIATINIVAYDESMNETAPLSVREDQPVVERKVVTAILGLEETLQKEKLAKLKEVSLRPAGFQASRSVTAPSLLTLTVEPTVPEAVPPEKALTPETQTAPVDLSHSLETYSPLTPLPPSPPLTAASSPQVLDALKNELPIAKTRPTTAPDTTATPITPATSTGDFSEVHLIKDEQTLDNKIIHRDEVSIALNIPATVESVNQEPVATQEIKLPSSGTDNVLTDMTVLVSSSTTSGANLTSDSAVTTRRPHMRHRATTSSSIAPNRTGGLPRLASAANLFSSYRNQSNTQSQLVPSTLSLVKRLPMAIIHKTIEILLSPPSHLVDLMLKVAARITAGEWRGYIYGFSDQGERIPVRWDWSDEDDDGEGELGGWHADEDWGFGRTDGKTPLKMAGAFPESPDGNDEERGRDLIPPNSERDASPSASRGTSRSQDKQNGTWSVD</sequence>
<evidence type="ECO:0000256" key="1">
    <source>
        <dbReference type="ARBA" id="ARBA00003594"/>
    </source>
</evidence>
<dbReference type="Pfam" id="PF12634">
    <property type="entry name" value="Inp1"/>
    <property type="match status" value="1"/>
</dbReference>
<keyword evidence="8" id="KW-1185">Reference proteome</keyword>
<evidence type="ECO:0000313" key="7">
    <source>
        <dbReference type="EMBL" id="RKU45590.1"/>
    </source>
</evidence>
<feature type="compositionally biased region" description="Polar residues" evidence="6">
    <location>
        <begin position="660"/>
        <end position="680"/>
    </location>
</feature>
<comment type="caution">
    <text evidence="7">The sequence shown here is derived from an EMBL/GenBank/DDBJ whole genome shotgun (WGS) entry which is preliminary data.</text>
</comment>
<feature type="compositionally biased region" description="Polar residues" evidence="6">
    <location>
        <begin position="471"/>
        <end position="484"/>
    </location>
</feature>
<organism evidence="7 8">
    <name type="scientific">Coniochaeta pulveracea</name>
    <dbReference type="NCBI Taxonomy" id="177199"/>
    <lineage>
        <taxon>Eukaryota</taxon>
        <taxon>Fungi</taxon>
        <taxon>Dikarya</taxon>
        <taxon>Ascomycota</taxon>
        <taxon>Pezizomycotina</taxon>
        <taxon>Sordariomycetes</taxon>
        <taxon>Sordariomycetidae</taxon>
        <taxon>Coniochaetales</taxon>
        <taxon>Coniochaetaceae</taxon>
        <taxon>Coniochaeta</taxon>
    </lineage>
</organism>